<evidence type="ECO:0000313" key="2">
    <source>
        <dbReference type="Proteomes" id="UP001497700"/>
    </source>
</evidence>
<comment type="caution">
    <text evidence="1">The sequence shown here is derived from an EMBL/GenBank/DDBJ whole genome shotgun (WGS) entry which is preliminary data.</text>
</comment>
<evidence type="ECO:0000313" key="1">
    <source>
        <dbReference type="EMBL" id="KAI4865896.1"/>
    </source>
</evidence>
<name>A0ACB9Z2B2_9PEZI</name>
<dbReference type="EMBL" id="MU393465">
    <property type="protein sequence ID" value="KAI4865896.1"/>
    <property type="molecule type" value="Genomic_DNA"/>
</dbReference>
<reference evidence="1 2" key="1">
    <citation type="journal article" date="2022" name="New Phytol.">
        <title>Ecological generalism drives hyperdiversity of secondary metabolite gene clusters in xylarialean endophytes.</title>
        <authorList>
            <person name="Franco M.E.E."/>
            <person name="Wisecaver J.H."/>
            <person name="Arnold A.E."/>
            <person name="Ju Y.M."/>
            <person name="Slot J.C."/>
            <person name="Ahrendt S."/>
            <person name="Moore L.P."/>
            <person name="Eastman K.E."/>
            <person name="Scott K."/>
            <person name="Konkel Z."/>
            <person name="Mondo S.J."/>
            <person name="Kuo A."/>
            <person name="Hayes R.D."/>
            <person name="Haridas S."/>
            <person name="Andreopoulos B."/>
            <person name="Riley R."/>
            <person name="LaButti K."/>
            <person name="Pangilinan J."/>
            <person name="Lipzen A."/>
            <person name="Amirebrahimi M."/>
            <person name="Yan J."/>
            <person name="Adam C."/>
            <person name="Keymanesh K."/>
            <person name="Ng V."/>
            <person name="Louie K."/>
            <person name="Northen T."/>
            <person name="Drula E."/>
            <person name="Henrissat B."/>
            <person name="Hsieh H.M."/>
            <person name="Youens-Clark K."/>
            <person name="Lutzoni F."/>
            <person name="Miadlikowska J."/>
            <person name="Eastwood D.C."/>
            <person name="Hamelin R.C."/>
            <person name="Grigoriev I.V."/>
            <person name="U'Ren J.M."/>
        </authorList>
    </citation>
    <scope>NUCLEOTIDE SEQUENCE [LARGE SCALE GENOMIC DNA]</scope>
    <source>
        <strain evidence="1 2">CBS 119005</strain>
    </source>
</reference>
<proteinExistence type="predicted"/>
<organism evidence="1 2">
    <name type="scientific">Hypoxylon rubiginosum</name>
    <dbReference type="NCBI Taxonomy" id="110542"/>
    <lineage>
        <taxon>Eukaryota</taxon>
        <taxon>Fungi</taxon>
        <taxon>Dikarya</taxon>
        <taxon>Ascomycota</taxon>
        <taxon>Pezizomycotina</taxon>
        <taxon>Sordariomycetes</taxon>
        <taxon>Xylariomycetidae</taxon>
        <taxon>Xylariales</taxon>
        <taxon>Hypoxylaceae</taxon>
        <taxon>Hypoxylon</taxon>
    </lineage>
</organism>
<accession>A0ACB9Z2B2</accession>
<sequence>MDSTRKLTVTTLDVSTGTMKSSPSALPGGDPEKEHNDTGDIPIRQGEAQKKKTFGFHMSFLALLVMCFIVSIDGTILAIAIPVITHELHGTTLEAFWASISFVLAVVIVQPIYTSVSNVLGRVIPLYASFLLFILGSIVFASARNMGVLITGRVFQGLGSGGLDVLNEIILADITTLKERPLYLGLLAVPMAGGTILGPIVGGLLSQYTTWRWIGWINLPVSGIGFLLVALFLRLKTIDRSFRQKLRRLDWSGLLLFTIGCTLFTSPLAWAGAMFPWSSWRTLLPLCLGVAILFIFGWYESRSKEPVFPYRIFKSRTASTTLLASFLHGWVTFSIIFYLPLFFQAAYLNTPLQAAVSILPLCATSVPFGIISAVVVEVVRKYRVLVLASWVFTAVGTGLFTLWSQSASLAAKASFQIIFGIGTGTLFSILNLPIQASVPRIDDMGTATGILVSFRLFGALVGLAVCSTVFNNVFASRISLLGALPDAMAMLSDGRNAIEFIPLLINIDVVPELLESVIEVYRYSMFVIFWMLAGIATAGFFVSLLIQEKSLEKEELGRQQFEDRASTTPCS</sequence>
<protein>
    <submittedName>
        <fullName evidence="1">MFS general substrate transporter</fullName>
    </submittedName>
</protein>
<keyword evidence="2" id="KW-1185">Reference proteome</keyword>
<dbReference type="Proteomes" id="UP001497700">
    <property type="component" value="Unassembled WGS sequence"/>
</dbReference>
<gene>
    <name evidence="1" type="ORF">F4820DRAFT_418469</name>
</gene>